<reference evidence="1 2" key="1">
    <citation type="submission" date="2015-10" db="EMBL/GenBank/DDBJ databases">
        <title>Draft genome of Bosea thiooxidans.</title>
        <authorList>
            <person name="Wang X."/>
        </authorList>
    </citation>
    <scope>NUCLEOTIDE SEQUENCE [LARGE SCALE GENOMIC DNA]</scope>
    <source>
        <strain evidence="1 2">CGMCC 9174</strain>
    </source>
</reference>
<accession>A0A0Q3HYU4</accession>
<sequence length="75" mass="8206">MIGLLIKALGFNFVTDHFRPACEGERALVSCLKVGRSRCLGQAPSILRAPRAMMQIHGSFPLTQDLSDDLTQFSA</sequence>
<evidence type="ECO:0000313" key="2">
    <source>
        <dbReference type="Proteomes" id="UP000051562"/>
    </source>
</evidence>
<gene>
    <name evidence="1" type="ORF">ARD30_24130</name>
</gene>
<comment type="caution">
    <text evidence="1">The sequence shown here is derived from an EMBL/GenBank/DDBJ whole genome shotgun (WGS) entry which is preliminary data.</text>
</comment>
<name>A0A0Q3HYU4_9HYPH</name>
<keyword evidence="2" id="KW-1185">Reference proteome</keyword>
<organism evidence="1 2">
    <name type="scientific">Bosea thiooxidans</name>
    <dbReference type="NCBI Taxonomy" id="53254"/>
    <lineage>
        <taxon>Bacteria</taxon>
        <taxon>Pseudomonadati</taxon>
        <taxon>Pseudomonadota</taxon>
        <taxon>Alphaproteobacteria</taxon>
        <taxon>Hyphomicrobiales</taxon>
        <taxon>Boseaceae</taxon>
        <taxon>Bosea</taxon>
    </lineage>
</organism>
<dbReference type="EMBL" id="LMAR01000085">
    <property type="protein sequence ID" value="KQK27951.1"/>
    <property type="molecule type" value="Genomic_DNA"/>
</dbReference>
<protein>
    <submittedName>
        <fullName evidence="1">Uncharacterized protein</fullName>
    </submittedName>
</protein>
<dbReference type="AlphaFoldDB" id="A0A0Q3HYU4"/>
<dbReference type="Proteomes" id="UP000051562">
    <property type="component" value="Unassembled WGS sequence"/>
</dbReference>
<proteinExistence type="predicted"/>
<evidence type="ECO:0000313" key="1">
    <source>
        <dbReference type="EMBL" id="KQK27951.1"/>
    </source>
</evidence>